<evidence type="ECO:0000313" key="3">
    <source>
        <dbReference type="Proteomes" id="UP000078113"/>
    </source>
</evidence>
<comment type="caution">
    <text evidence="2">The sequence shown here is derived from an EMBL/GenBank/DDBJ whole genome shotgun (WGS) entry which is preliminary data.</text>
</comment>
<dbReference type="PROSITE" id="PS50263">
    <property type="entry name" value="CN_HYDROLASE"/>
    <property type="match status" value="1"/>
</dbReference>
<dbReference type="InterPro" id="IPR003010">
    <property type="entry name" value="C-N_Hydrolase"/>
</dbReference>
<proteinExistence type="predicted"/>
<dbReference type="Proteomes" id="UP000078113">
    <property type="component" value="Unassembled WGS sequence"/>
</dbReference>
<dbReference type="Gene3D" id="3.60.110.10">
    <property type="entry name" value="Carbon-nitrogen hydrolase"/>
    <property type="match status" value="1"/>
</dbReference>
<dbReference type="Pfam" id="PF00795">
    <property type="entry name" value="CN_hydrolase"/>
    <property type="match status" value="1"/>
</dbReference>
<organism evidence="2 3">
    <name type="scientific">Tilletia walkeri</name>
    <dbReference type="NCBI Taxonomy" id="117179"/>
    <lineage>
        <taxon>Eukaryota</taxon>
        <taxon>Fungi</taxon>
        <taxon>Dikarya</taxon>
        <taxon>Basidiomycota</taxon>
        <taxon>Ustilaginomycotina</taxon>
        <taxon>Exobasidiomycetes</taxon>
        <taxon>Tilletiales</taxon>
        <taxon>Tilletiaceae</taxon>
        <taxon>Tilletia</taxon>
    </lineage>
</organism>
<gene>
    <name evidence="2" type="ORF">A4X09_0g4608</name>
</gene>
<keyword evidence="3" id="KW-1185">Reference proteome</keyword>
<dbReference type="SUPFAM" id="SSF56317">
    <property type="entry name" value="Carbon-nitrogen hydrolase"/>
    <property type="match status" value="1"/>
</dbReference>
<dbReference type="AlphaFoldDB" id="A0A8X7N5V0"/>
<reference evidence="2" key="1">
    <citation type="submission" date="2016-04" db="EMBL/GenBank/DDBJ databases">
        <authorList>
            <person name="Nguyen H.D."/>
            <person name="Samba Siva P."/>
            <person name="Cullis J."/>
            <person name="Levesque C.A."/>
            <person name="Hambleton S."/>
        </authorList>
    </citation>
    <scope>NUCLEOTIDE SEQUENCE</scope>
    <source>
        <strain evidence="2">DAOMC 236422</strain>
    </source>
</reference>
<feature type="domain" description="CN hydrolase" evidence="1">
    <location>
        <begin position="59"/>
        <end position="179"/>
    </location>
</feature>
<dbReference type="EMBL" id="LWDG02000201">
    <property type="protein sequence ID" value="KAE8267736.1"/>
    <property type="molecule type" value="Genomic_DNA"/>
</dbReference>
<protein>
    <recommendedName>
        <fullName evidence="1">CN hydrolase domain-containing protein</fullName>
    </recommendedName>
</protein>
<name>A0A8X7N5V0_9BASI</name>
<evidence type="ECO:0000313" key="2">
    <source>
        <dbReference type="EMBL" id="KAE8267736.1"/>
    </source>
</evidence>
<reference evidence="2" key="2">
    <citation type="journal article" date="2019" name="IMA Fungus">
        <title>Genome sequencing and comparison of five Tilletia species to identify candidate genes for the detection of regulated species infecting wheat.</title>
        <authorList>
            <person name="Nguyen H.D.T."/>
            <person name="Sultana T."/>
            <person name="Kesanakurti P."/>
            <person name="Hambleton S."/>
        </authorList>
    </citation>
    <scope>NUCLEOTIDE SEQUENCE</scope>
    <source>
        <strain evidence="2">DAOMC 236422</strain>
    </source>
</reference>
<accession>A0A8X7N5V0</accession>
<evidence type="ECO:0000259" key="1">
    <source>
        <dbReference type="PROSITE" id="PS50263"/>
    </source>
</evidence>
<sequence length="179" mass="20056">MSQSKWHPGELEVVDDRACLKPEHDVGRSREPTTIHIHGWKRGNFIFPFVLLLPSDAETRPSATDESTADNWDDFDGAELAMQKLHLYAQTAAGQGANLICFPEYFLTGAMHSSWKAVCERQEPVTVALDAVHPNPEEDESHWLAQVAAIAGESDIDIVVGTVVKLDARHIPHRKERRR</sequence>
<dbReference type="InterPro" id="IPR036526">
    <property type="entry name" value="C-N_Hydrolase_sf"/>
</dbReference>